<reference evidence="1" key="1">
    <citation type="submission" date="2020-05" db="EMBL/GenBank/DDBJ databases">
        <title>Large-scale comparative analyses of tick genomes elucidate their genetic diversity and vector capacities.</title>
        <authorList>
            <person name="Jia N."/>
            <person name="Wang J."/>
            <person name="Shi W."/>
            <person name="Du L."/>
            <person name="Sun Y."/>
            <person name="Zhan W."/>
            <person name="Jiang J."/>
            <person name="Wang Q."/>
            <person name="Zhang B."/>
            <person name="Ji P."/>
            <person name="Sakyi L.B."/>
            <person name="Cui X."/>
            <person name="Yuan T."/>
            <person name="Jiang B."/>
            <person name="Yang W."/>
            <person name="Lam T.T.-Y."/>
            <person name="Chang Q."/>
            <person name="Ding S."/>
            <person name="Wang X."/>
            <person name="Zhu J."/>
            <person name="Ruan X."/>
            <person name="Zhao L."/>
            <person name="Wei J."/>
            <person name="Que T."/>
            <person name="Du C."/>
            <person name="Cheng J."/>
            <person name="Dai P."/>
            <person name="Han X."/>
            <person name="Huang E."/>
            <person name="Gao Y."/>
            <person name="Liu J."/>
            <person name="Shao H."/>
            <person name="Ye R."/>
            <person name="Li L."/>
            <person name="Wei W."/>
            <person name="Wang X."/>
            <person name="Wang C."/>
            <person name="Yang T."/>
            <person name="Huo Q."/>
            <person name="Li W."/>
            <person name="Guo W."/>
            <person name="Chen H."/>
            <person name="Zhou L."/>
            <person name="Ni X."/>
            <person name="Tian J."/>
            <person name="Zhou Y."/>
            <person name="Sheng Y."/>
            <person name="Liu T."/>
            <person name="Pan Y."/>
            <person name="Xia L."/>
            <person name="Li J."/>
            <person name="Zhao F."/>
            <person name="Cao W."/>
        </authorList>
    </citation>
    <scope>NUCLEOTIDE SEQUENCE</scope>
    <source>
        <strain evidence="1">Dsil-2018</strain>
    </source>
</reference>
<dbReference type="Proteomes" id="UP000821865">
    <property type="component" value="Chromosome 9"/>
</dbReference>
<evidence type="ECO:0000313" key="2">
    <source>
        <dbReference type="Proteomes" id="UP000821865"/>
    </source>
</evidence>
<organism evidence="1 2">
    <name type="scientific">Dermacentor silvarum</name>
    <name type="common">Tick</name>
    <dbReference type="NCBI Taxonomy" id="543639"/>
    <lineage>
        <taxon>Eukaryota</taxon>
        <taxon>Metazoa</taxon>
        <taxon>Ecdysozoa</taxon>
        <taxon>Arthropoda</taxon>
        <taxon>Chelicerata</taxon>
        <taxon>Arachnida</taxon>
        <taxon>Acari</taxon>
        <taxon>Parasitiformes</taxon>
        <taxon>Ixodida</taxon>
        <taxon>Ixodoidea</taxon>
        <taxon>Ixodidae</taxon>
        <taxon>Rhipicephalinae</taxon>
        <taxon>Dermacentor</taxon>
    </lineage>
</organism>
<comment type="caution">
    <text evidence="1">The sequence shown here is derived from an EMBL/GenBank/DDBJ whole genome shotgun (WGS) entry which is preliminary data.</text>
</comment>
<protein>
    <submittedName>
        <fullName evidence="1">Uncharacterized protein</fullName>
    </submittedName>
</protein>
<dbReference type="EMBL" id="CM023478">
    <property type="protein sequence ID" value="KAH7933284.1"/>
    <property type="molecule type" value="Genomic_DNA"/>
</dbReference>
<proteinExistence type="predicted"/>
<evidence type="ECO:0000313" key="1">
    <source>
        <dbReference type="EMBL" id="KAH7933284.1"/>
    </source>
</evidence>
<keyword evidence="2" id="KW-1185">Reference proteome</keyword>
<sequence length="362" mass="40274">MRRERSRRYIEVDNIEGIEVDNGAGPACTPAREPDSGRVRRDTVMLQPSDVEQRRIRTEEKLRELASTAATKRKSDCFHRNSRVVDSAPDETTFTMVSLDLQNQLLKFAKCTTCGSSDIAFKKGEREYGLAVKLTLSCSNCGDIASGWSSPRVSDDQTVNPFVVNILAVRAMQSTGNQQTALNDVFSVMNISNRGLHNKTWQNYVKKKLTPAAVRAAKEVMTESAQLVRQLYSVLNLRNVNNIAVSFDGSWMTRGHTSHIGVGAVVELFSGFVLDYVVLSNFCAGCERGPKKDDPVYAAWRASHLCQKNTDKKAGEVEVQAGLLLFERSLKNGLRYTTVLSDGDSYTFLALQEAYVYGYIKI</sequence>
<gene>
    <name evidence="1" type="ORF">HPB49_011170</name>
</gene>
<accession>A0ACB8C355</accession>
<name>A0ACB8C355_DERSI</name>